<dbReference type="Proteomes" id="UP000004358">
    <property type="component" value="Unassembled WGS sequence"/>
</dbReference>
<protein>
    <recommendedName>
        <fullName evidence="1">ParB-like N-terminal domain-containing protein</fullName>
    </recommendedName>
</protein>
<comment type="caution">
    <text evidence="2">The sequence shown here is derived from an EMBL/GenBank/DDBJ whole genome shotgun (WGS) entry which is preliminary data.</text>
</comment>
<dbReference type="AlphaFoldDB" id="A3ZUZ3"/>
<evidence type="ECO:0000313" key="3">
    <source>
        <dbReference type="Proteomes" id="UP000004358"/>
    </source>
</evidence>
<dbReference type="InterPro" id="IPR036086">
    <property type="entry name" value="ParB/Sulfiredoxin_sf"/>
</dbReference>
<dbReference type="OrthoDB" id="258577at2"/>
<organism evidence="2 3">
    <name type="scientific">Blastopirellula marina DSM 3645</name>
    <dbReference type="NCBI Taxonomy" id="314230"/>
    <lineage>
        <taxon>Bacteria</taxon>
        <taxon>Pseudomonadati</taxon>
        <taxon>Planctomycetota</taxon>
        <taxon>Planctomycetia</taxon>
        <taxon>Pirellulales</taxon>
        <taxon>Pirellulaceae</taxon>
        <taxon>Blastopirellula</taxon>
    </lineage>
</organism>
<dbReference type="SUPFAM" id="SSF110849">
    <property type="entry name" value="ParB/Sulfiredoxin"/>
    <property type="match status" value="1"/>
</dbReference>
<dbReference type="Pfam" id="PF02195">
    <property type="entry name" value="ParB_N"/>
    <property type="match status" value="1"/>
</dbReference>
<dbReference type="InterPro" id="IPR003115">
    <property type="entry name" value="ParB_N"/>
</dbReference>
<gene>
    <name evidence="2" type="ORF">DSM3645_24510</name>
</gene>
<accession>A3ZUZ3</accession>
<dbReference type="Gene3D" id="3.90.1530.10">
    <property type="entry name" value="Conserved hypothetical protein from pyrococcus furiosus pfu- 392566-001, ParB domain"/>
    <property type="match status" value="1"/>
</dbReference>
<dbReference type="EMBL" id="AANZ01000013">
    <property type="protein sequence ID" value="EAQ79729.1"/>
    <property type="molecule type" value="Genomic_DNA"/>
</dbReference>
<evidence type="ECO:0000259" key="1">
    <source>
        <dbReference type="Pfam" id="PF02195"/>
    </source>
</evidence>
<dbReference type="STRING" id="314230.DSM3645_24510"/>
<feature type="domain" description="ParB-like N-terminal" evidence="1">
    <location>
        <begin position="13"/>
        <end position="88"/>
    </location>
</feature>
<proteinExistence type="predicted"/>
<evidence type="ECO:0000313" key="2">
    <source>
        <dbReference type="EMBL" id="EAQ79729.1"/>
    </source>
</evidence>
<sequence length="467" mass="53607">MAMIANPLERYAVRMVPSDEINPSPENDEIYGPIVHDDQMVALIESIDDNGLAEPILLTTDGWILSGHRRFYASQCLEWSEVPVKVHPTICRENCDDYHRKLTEYNPQRVKTVGATLREALLRDQSADDTYAAIREHHEARCRVDVDFMDVLGEKTTRPISGAKADFLRAAQKIVNGMRDYWPLSIRQIHYNLLNDPPLTQTPKDSRYSAEHFRYRNDKSSYTKLVRLLGPARKNGQIPMESIDDATRPQVYHRGFDNVSHFVQTEVENFLSGYHRDRQADQPRHIEILGEKNTLMVMLKRVASEYHIPLSLARGFCSLPVWRNMSERFRRSGKESMVLLIVSDFDPEGLELADDAIRSLRQAPWNIPVEGHRVAVERYQVDELGLAADFNAAKPTSSRFKSFVSRTGSDQSWECESLPPDYLIEQLKAAVEANLDMETFRKVLEQERSDCDELLAIKRQIAGELEF</sequence>
<dbReference type="eggNOG" id="COG1475">
    <property type="taxonomic scope" value="Bacteria"/>
</dbReference>
<reference evidence="2 3" key="1">
    <citation type="submission" date="2006-02" db="EMBL/GenBank/DDBJ databases">
        <authorList>
            <person name="Amann R."/>
            <person name="Ferriera S."/>
            <person name="Johnson J."/>
            <person name="Kravitz S."/>
            <person name="Halpern A."/>
            <person name="Remington K."/>
            <person name="Beeson K."/>
            <person name="Tran B."/>
            <person name="Rogers Y.-H."/>
            <person name="Friedman R."/>
            <person name="Venter J.C."/>
        </authorList>
    </citation>
    <scope>NUCLEOTIDE SEQUENCE [LARGE SCALE GENOMIC DNA]</scope>
    <source>
        <strain evidence="2 3">DSM 3645</strain>
    </source>
</reference>
<name>A3ZUZ3_9BACT</name>
<dbReference type="HOGENOM" id="CLU_584844_0_0_0"/>